<feature type="compositionally biased region" description="Basic and acidic residues" evidence="7">
    <location>
        <begin position="304"/>
        <end position="314"/>
    </location>
</feature>
<keyword evidence="5" id="KW-0788">Thiol protease</keyword>
<keyword evidence="2" id="KW-0645">Protease</keyword>
<reference evidence="10 11" key="1">
    <citation type="submission" date="2023-03" db="EMBL/GenBank/DDBJ databases">
        <title>Bacillus Genome Sequencing.</title>
        <authorList>
            <person name="Dunlap C."/>
        </authorList>
    </citation>
    <scope>NUCLEOTIDE SEQUENCE [LARGE SCALE GENOMIC DNA]</scope>
    <source>
        <strain evidence="10 11">NRS-1717</strain>
    </source>
</reference>
<dbReference type="Proteomes" id="UP001342826">
    <property type="component" value="Unassembled WGS sequence"/>
</dbReference>
<dbReference type="SUPFAM" id="SSF54001">
    <property type="entry name" value="Cysteine proteinases"/>
    <property type="match status" value="1"/>
</dbReference>
<comment type="similarity">
    <text evidence="1">Belongs to the peptidase C40 family.</text>
</comment>
<dbReference type="InterPro" id="IPR051202">
    <property type="entry name" value="Peptidase_C40"/>
</dbReference>
<evidence type="ECO:0000256" key="7">
    <source>
        <dbReference type="SAM" id="MobiDB-lite"/>
    </source>
</evidence>
<proteinExistence type="inferred from homology"/>
<evidence type="ECO:0000313" key="10">
    <source>
        <dbReference type="EMBL" id="MED4403272.1"/>
    </source>
</evidence>
<accession>A0ABU6P1P5</accession>
<evidence type="ECO:0000256" key="4">
    <source>
        <dbReference type="ARBA" id="ARBA00022801"/>
    </source>
</evidence>
<dbReference type="PANTHER" id="PTHR47053">
    <property type="entry name" value="MUREIN DD-ENDOPEPTIDASE MEPH-RELATED"/>
    <property type="match status" value="1"/>
</dbReference>
<gene>
    <name evidence="10" type="ORF">P9271_18340</name>
</gene>
<feature type="coiled-coil region" evidence="6">
    <location>
        <begin position="29"/>
        <end position="105"/>
    </location>
</feature>
<keyword evidence="6" id="KW-0175">Coiled coil</keyword>
<evidence type="ECO:0000259" key="9">
    <source>
        <dbReference type="PROSITE" id="PS51935"/>
    </source>
</evidence>
<sequence>MKRKSMLALNLALVLGVGSLYSVTGTAKAESIDEQRAKVQVEIQEANKEINRLQNEKSKLVDRIVNLNLAITDNNNKVEETKKAIAATTKDIKKLESEIVVLKERITKRTSLLEERARSFQENGGKTEYLSVVLGSTSFSDLIGRVHAVTTIVQADQDLIKEFEADKKSLETKQTAVQDKLAELEDTQGELAEMVSQLKDQKVQQGELVAKLEKEAQANFNKKGELEQKDQALAAEKIRLEIEKREREEAARKAAAEKAAKEAARKESKANETKSTKRASLNTDNSNKSVSESAAGNKSNSDSSRNERENDNNRTEAPAPKPAQSSGGSVVTVGNKYIGNSVYVFGGGRSQYDIDNGRFDCSGFVYWAFREAGIDIGPTGNTDTLKNKGTRVSTSEMQPGDLVFFDTYKKDGHVGIYVGNGKFIGSQGSTGVAIANMSSGYWAEKFNGRVVRI</sequence>
<dbReference type="PROSITE" id="PS51935">
    <property type="entry name" value="NLPC_P60"/>
    <property type="match status" value="1"/>
</dbReference>
<comment type="caution">
    <text evidence="10">The sequence shown here is derived from an EMBL/GenBank/DDBJ whole genome shotgun (WGS) entry which is preliminary data.</text>
</comment>
<organism evidence="10 11">
    <name type="scientific">Metabacillus fastidiosus</name>
    <dbReference type="NCBI Taxonomy" id="1458"/>
    <lineage>
        <taxon>Bacteria</taxon>
        <taxon>Bacillati</taxon>
        <taxon>Bacillota</taxon>
        <taxon>Bacilli</taxon>
        <taxon>Bacillales</taxon>
        <taxon>Bacillaceae</taxon>
        <taxon>Metabacillus</taxon>
    </lineage>
</organism>
<evidence type="ECO:0000256" key="3">
    <source>
        <dbReference type="ARBA" id="ARBA00022729"/>
    </source>
</evidence>
<protein>
    <submittedName>
        <fullName evidence="10">NlpC/P60 family protein</fullName>
    </submittedName>
</protein>
<feature type="compositionally biased region" description="Basic and acidic residues" evidence="7">
    <location>
        <begin position="251"/>
        <end position="275"/>
    </location>
</feature>
<keyword evidence="4" id="KW-0378">Hydrolase</keyword>
<feature type="chain" id="PRO_5045726418" evidence="8">
    <location>
        <begin position="30"/>
        <end position="453"/>
    </location>
</feature>
<evidence type="ECO:0000256" key="6">
    <source>
        <dbReference type="SAM" id="Coils"/>
    </source>
</evidence>
<dbReference type="InterPro" id="IPR000064">
    <property type="entry name" value="NLP_P60_dom"/>
</dbReference>
<feature type="signal peptide" evidence="8">
    <location>
        <begin position="1"/>
        <end position="29"/>
    </location>
</feature>
<keyword evidence="3 8" id="KW-0732">Signal</keyword>
<dbReference type="Gene3D" id="6.10.250.3150">
    <property type="match status" value="1"/>
</dbReference>
<feature type="region of interest" description="Disordered" evidence="7">
    <location>
        <begin position="251"/>
        <end position="330"/>
    </location>
</feature>
<evidence type="ECO:0000256" key="5">
    <source>
        <dbReference type="ARBA" id="ARBA00022807"/>
    </source>
</evidence>
<feature type="compositionally biased region" description="Polar residues" evidence="7">
    <location>
        <begin position="278"/>
        <end position="298"/>
    </location>
</feature>
<name>A0ABU6P1P5_9BACI</name>
<evidence type="ECO:0000256" key="2">
    <source>
        <dbReference type="ARBA" id="ARBA00022670"/>
    </source>
</evidence>
<dbReference type="Pfam" id="PF24568">
    <property type="entry name" value="CC_PcsB"/>
    <property type="match status" value="1"/>
</dbReference>
<evidence type="ECO:0000256" key="8">
    <source>
        <dbReference type="SAM" id="SignalP"/>
    </source>
</evidence>
<dbReference type="InterPro" id="IPR057309">
    <property type="entry name" value="PcsB_CC"/>
</dbReference>
<dbReference type="Gene3D" id="3.90.1720.10">
    <property type="entry name" value="endopeptidase domain like (from Nostoc punctiforme)"/>
    <property type="match status" value="1"/>
</dbReference>
<dbReference type="RefSeq" id="WP_328015700.1">
    <property type="nucleotide sequence ID" value="NZ_JARTFS010000013.1"/>
</dbReference>
<keyword evidence="11" id="KW-1185">Reference proteome</keyword>
<dbReference type="PANTHER" id="PTHR47053:SF1">
    <property type="entry name" value="MUREIN DD-ENDOPEPTIDASE MEPH-RELATED"/>
    <property type="match status" value="1"/>
</dbReference>
<evidence type="ECO:0000313" key="11">
    <source>
        <dbReference type="Proteomes" id="UP001342826"/>
    </source>
</evidence>
<dbReference type="Pfam" id="PF00877">
    <property type="entry name" value="NLPC_P60"/>
    <property type="match status" value="1"/>
</dbReference>
<evidence type="ECO:0000256" key="1">
    <source>
        <dbReference type="ARBA" id="ARBA00007074"/>
    </source>
</evidence>
<dbReference type="EMBL" id="JARTFS010000013">
    <property type="protein sequence ID" value="MED4403272.1"/>
    <property type="molecule type" value="Genomic_DNA"/>
</dbReference>
<dbReference type="InterPro" id="IPR038765">
    <property type="entry name" value="Papain-like_cys_pep_sf"/>
</dbReference>
<feature type="domain" description="NlpC/P60" evidence="9">
    <location>
        <begin position="324"/>
        <end position="453"/>
    </location>
</feature>